<evidence type="ECO:0000256" key="8">
    <source>
        <dbReference type="SAM" id="MobiDB-lite"/>
    </source>
</evidence>
<evidence type="ECO:0000313" key="10">
    <source>
        <dbReference type="Proteomes" id="UP000800097"/>
    </source>
</evidence>
<feature type="compositionally biased region" description="Basic residues" evidence="8">
    <location>
        <begin position="59"/>
        <end position="71"/>
    </location>
</feature>
<dbReference type="GeneID" id="54550462"/>
<dbReference type="Proteomes" id="UP000800097">
    <property type="component" value="Unassembled WGS sequence"/>
</dbReference>
<dbReference type="PANTHER" id="PTHR12810">
    <property type="entry name" value="MITOCHONDRIAL 28S RIBOSOMAL PROTEIN S29"/>
    <property type="match status" value="1"/>
</dbReference>
<keyword evidence="4" id="KW-0689">Ribosomal protein</keyword>
<dbReference type="GO" id="GO:0005763">
    <property type="term" value="C:mitochondrial small ribosomal subunit"/>
    <property type="evidence" value="ECO:0007669"/>
    <property type="project" value="TreeGrafter"/>
</dbReference>
<dbReference type="AlphaFoldDB" id="A0A6A6JWR9"/>
<dbReference type="PANTHER" id="PTHR12810:SF0">
    <property type="entry name" value="SMALL RIBOSOMAL SUBUNIT PROTEIN MS29"/>
    <property type="match status" value="1"/>
</dbReference>
<keyword evidence="10" id="KW-1185">Reference proteome</keyword>
<evidence type="ECO:0000256" key="7">
    <source>
        <dbReference type="ARBA" id="ARBA00035140"/>
    </source>
</evidence>
<evidence type="ECO:0000256" key="4">
    <source>
        <dbReference type="ARBA" id="ARBA00022980"/>
    </source>
</evidence>
<dbReference type="InterPro" id="IPR019368">
    <property type="entry name" value="Ribosomal_mS29"/>
</dbReference>
<dbReference type="GO" id="GO:0003735">
    <property type="term" value="F:structural constituent of ribosome"/>
    <property type="evidence" value="ECO:0007669"/>
    <property type="project" value="TreeGrafter"/>
</dbReference>
<accession>A0A6A6JWR9</accession>
<comment type="subcellular location">
    <subcellularLocation>
        <location evidence="1">Mitochondrion</location>
    </subcellularLocation>
</comment>
<evidence type="ECO:0000256" key="1">
    <source>
        <dbReference type="ARBA" id="ARBA00004173"/>
    </source>
</evidence>
<name>A0A6A6JWR9_WESOR</name>
<sequence>MPPPSSCIRGLTRLRAAQPSIACRRTGDASIQTASFSTSSAHYAIVAKKKTISTPPPKRGTKTLNVKKGRKTGPVDTGKPPAVGERKAMRKRVVLSNNNALEVPSLVDLSEENVLDTKNQGLVRGIPEEAVDALRAVEAFKPRQGWSLFRRPAVLYRRETTELAQLAKGVEEGKKTERRIVTGSRMSGKSTLVLQGLLMAHLRGWAIINFPEAQDLVNAHTEYGPLPGSSPTQYTQDTYTANLLSQFLKANKHLISLPMTTSPTLPQPLPPRATLRHLLEIGITTPESSWPVFTSLWAELTQPGRPPIMLALDGLSHIMRNSEYLSADVKPIHAHDLTLVRHFVDHLSGKKTLPNGGMVLAATSSSNSPANPALEFSIQCAEARKMGAKETPMWNPYKVVDMRAMEALKNVDTLHLSGLTKEEARSIMEYYAESGMLRAKVDEGFVGERWSLAGMGNIGELERTSVRMRV</sequence>
<dbReference type="Pfam" id="PF10236">
    <property type="entry name" value="DAP3"/>
    <property type="match status" value="1"/>
</dbReference>
<keyword evidence="3" id="KW-0809">Transit peptide</keyword>
<evidence type="ECO:0000313" key="9">
    <source>
        <dbReference type="EMBL" id="KAF2280675.1"/>
    </source>
</evidence>
<evidence type="ECO:0000256" key="2">
    <source>
        <dbReference type="ARBA" id="ARBA00009863"/>
    </source>
</evidence>
<gene>
    <name evidence="9" type="ORF">EI97DRAFT_428777</name>
</gene>
<organism evidence="9 10">
    <name type="scientific">Westerdykella ornata</name>
    <dbReference type="NCBI Taxonomy" id="318751"/>
    <lineage>
        <taxon>Eukaryota</taxon>
        <taxon>Fungi</taxon>
        <taxon>Dikarya</taxon>
        <taxon>Ascomycota</taxon>
        <taxon>Pezizomycotina</taxon>
        <taxon>Dothideomycetes</taxon>
        <taxon>Pleosporomycetidae</taxon>
        <taxon>Pleosporales</taxon>
        <taxon>Sporormiaceae</taxon>
        <taxon>Westerdykella</taxon>
    </lineage>
</organism>
<protein>
    <recommendedName>
        <fullName evidence="7">Small ribosomal subunit protein mS29</fullName>
    </recommendedName>
</protein>
<dbReference type="OrthoDB" id="274828at2759"/>
<dbReference type="RefSeq" id="XP_033658213.1">
    <property type="nucleotide sequence ID" value="XM_033797287.1"/>
</dbReference>
<dbReference type="EMBL" id="ML986484">
    <property type="protein sequence ID" value="KAF2280675.1"/>
    <property type="molecule type" value="Genomic_DNA"/>
</dbReference>
<keyword evidence="5" id="KW-0496">Mitochondrion</keyword>
<comment type="similarity">
    <text evidence="2">Belongs to the mitochondrion-specific ribosomal protein mS29 family.</text>
</comment>
<evidence type="ECO:0000256" key="3">
    <source>
        <dbReference type="ARBA" id="ARBA00022946"/>
    </source>
</evidence>
<reference evidence="9" key="1">
    <citation type="journal article" date="2020" name="Stud. Mycol.">
        <title>101 Dothideomycetes genomes: a test case for predicting lifestyles and emergence of pathogens.</title>
        <authorList>
            <person name="Haridas S."/>
            <person name="Albert R."/>
            <person name="Binder M."/>
            <person name="Bloem J."/>
            <person name="Labutti K."/>
            <person name="Salamov A."/>
            <person name="Andreopoulos B."/>
            <person name="Baker S."/>
            <person name="Barry K."/>
            <person name="Bills G."/>
            <person name="Bluhm B."/>
            <person name="Cannon C."/>
            <person name="Castanera R."/>
            <person name="Culley D."/>
            <person name="Daum C."/>
            <person name="Ezra D."/>
            <person name="Gonzalez J."/>
            <person name="Henrissat B."/>
            <person name="Kuo A."/>
            <person name="Liang C."/>
            <person name="Lipzen A."/>
            <person name="Lutzoni F."/>
            <person name="Magnuson J."/>
            <person name="Mondo S."/>
            <person name="Nolan M."/>
            <person name="Ohm R."/>
            <person name="Pangilinan J."/>
            <person name="Park H.-J."/>
            <person name="Ramirez L."/>
            <person name="Alfaro M."/>
            <person name="Sun H."/>
            <person name="Tritt A."/>
            <person name="Yoshinaga Y."/>
            <person name="Zwiers L.-H."/>
            <person name="Turgeon B."/>
            <person name="Goodwin S."/>
            <person name="Spatafora J."/>
            <person name="Crous P."/>
            <person name="Grigoriev I."/>
        </authorList>
    </citation>
    <scope>NUCLEOTIDE SEQUENCE</scope>
    <source>
        <strain evidence="9">CBS 379.55</strain>
    </source>
</reference>
<proteinExistence type="inferred from homology"/>
<evidence type="ECO:0000256" key="5">
    <source>
        <dbReference type="ARBA" id="ARBA00023128"/>
    </source>
</evidence>
<feature type="region of interest" description="Disordered" evidence="8">
    <location>
        <begin position="50"/>
        <end position="86"/>
    </location>
</feature>
<evidence type="ECO:0000256" key="6">
    <source>
        <dbReference type="ARBA" id="ARBA00023274"/>
    </source>
</evidence>
<keyword evidence="6" id="KW-0687">Ribonucleoprotein</keyword>